<reference evidence="2" key="1">
    <citation type="submission" date="2020-02" db="EMBL/GenBank/DDBJ databases">
        <authorList>
            <person name="Meier V. D."/>
        </authorList>
    </citation>
    <scope>NUCLEOTIDE SEQUENCE</scope>
    <source>
        <strain evidence="2">AVDCRST_MAG20</strain>
    </source>
</reference>
<evidence type="ECO:0000313" key="2">
    <source>
        <dbReference type="EMBL" id="CAA9259506.1"/>
    </source>
</evidence>
<name>A0A6J4IUG0_9ACTN</name>
<accession>A0A6J4IUG0</accession>
<dbReference type="AlphaFoldDB" id="A0A6J4IUG0"/>
<keyword evidence="2" id="KW-0456">Lyase</keyword>
<feature type="non-terminal residue" evidence="2">
    <location>
        <position position="1"/>
    </location>
</feature>
<sequence>DRLRTDPRGAAGTGDAGDAAPPGGDERLDVADVGRARQRLRRGGRRRRGPRHRRHRPRPSLLRG</sequence>
<dbReference type="EC" id="4.2.1.17" evidence="2"/>
<gene>
    <name evidence="2" type="ORF">AVDCRST_MAG20-2623</name>
</gene>
<dbReference type="EMBL" id="CADCSY010000122">
    <property type="protein sequence ID" value="CAA9259506.1"/>
    <property type="molecule type" value="Genomic_DNA"/>
</dbReference>
<feature type="compositionally biased region" description="Basic and acidic residues" evidence="1">
    <location>
        <begin position="24"/>
        <end position="35"/>
    </location>
</feature>
<feature type="region of interest" description="Disordered" evidence="1">
    <location>
        <begin position="1"/>
        <end position="64"/>
    </location>
</feature>
<organism evidence="2">
    <name type="scientific">uncultured Acidimicrobiales bacterium</name>
    <dbReference type="NCBI Taxonomy" id="310071"/>
    <lineage>
        <taxon>Bacteria</taxon>
        <taxon>Bacillati</taxon>
        <taxon>Actinomycetota</taxon>
        <taxon>Acidimicrobiia</taxon>
        <taxon>Acidimicrobiales</taxon>
        <taxon>environmental samples</taxon>
    </lineage>
</organism>
<protein>
    <submittedName>
        <fullName evidence="2">Enoyl-CoA hydratase</fullName>
        <ecNumber evidence="2">4.2.1.17</ecNumber>
    </submittedName>
</protein>
<feature type="compositionally biased region" description="Basic residues" evidence="1">
    <location>
        <begin position="36"/>
        <end position="58"/>
    </location>
</feature>
<dbReference type="GO" id="GO:0004300">
    <property type="term" value="F:enoyl-CoA hydratase activity"/>
    <property type="evidence" value="ECO:0007669"/>
    <property type="project" value="UniProtKB-EC"/>
</dbReference>
<evidence type="ECO:0000256" key="1">
    <source>
        <dbReference type="SAM" id="MobiDB-lite"/>
    </source>
</evidence>
<proteinExistence type="predicted"/>
<feature type="non-terminal residue" evidence="2">
    <location>
        <position position="64"/>
    </location>
</feature>